<evidence type="ECO:0000256" key="2">
    <source>
        <dbReference type="ARBA" id="ARBA00022803"/>
    </source>
</evidence>
<name>A0A645A8V5_9ZZZZ</name>
<dbReference type="Gene3D" id="1.25.40.10">
    <property type="entry name" value="Tetratricopeptide repeat domain"/>
    <property type="match status" value="2"/>
</dbReference>
<organism evidence="3">
    <name type="scientific">bioreactor metagenome</name>
    <dbReference type="NCBI Taxonomy" id="1076179"/>
    <lineage>
        <taxon>unclassified sequences</taxon>
        <taxon>metagenomes</taxon>
        <taxon>ecological metagenomes</taxon>
    </lineage>
</organism>
<dbReference type="PANTHER" id="PTHR44943:SF8">
    <property type="entry name" value="TPR REPEAT-CONTAINING PROTEIN MJ0263"/>
    <property type="match status" value="1"/>
</dbReference>
<keyword evidence="2" id="KW-0802">TPR repeat</keyword>
<accession>A0A645A8V5</accession>
<dbReference type="AlphaFoldDB" id="A0A645A8V5"/>
<dbReference type="PANTHER" id="PTHR44943">
    <property type="entry name" value="CELLULOSE SYNTHASE OPERON PROTEIN C"/>
    <property type="match status" value="1"/>
</dbReference>
<reference evidence="3" key="1">
    <citation type="submission" date="2019-08" db="EMBL/GenBank/DDBJ databases">
        <authorList>
            <person name="Kucharzyk K."/>
            <person name="Murdoch R.W."/>
            <person name="Higgins S."/>
            <person name="Loffler F."/>
        </authorList>
    </citation>
    <scope>NUCLEOTIDE SEQUENCE</scope>
</reference>
<dbReference type="SUPFAM" id="SSF48452">
    <property type="entry name" value="TPR-like"/>
    <property type="match status" value="1"/>
</dbReference>
<dbReference type="SMART" id="SM00028">
    <property type="entry name" value="TPR"/>
    <property type="match status" value="6"/>
</dbReference>
<sequence length="282" mass="31970">MAKMANSLRDLDKLAEENSKKARILFQMGKYEGALATYREAEDSWKEMAGLLIEKGKEDRGKEFLEKSQEARSFCGMSLFKLGRYQDALDIIDSVLEIKPESPTEWSNRGFVLSSMNRNEEALEAFEKALSLDPESPKILTSKGIVYFRTRLFEKALETFDRALAAEPKQASDWACKIPRFSFFSRNKAPIMKPDNAETWYWKGNVLLELGEKEKALEAYKMALESDPDHINSLLAGGDLLCKLSDYGEAFKCYARALKLNPGNETAKQGKEFCESKINGDH</sequence>
<keyword evidence="1" id="KW-0677">Repeat</keyword>
<dbReference type="EMBL" id="VSSQ01012599">
    <property type="protein sequence ID" value="MPM49610.1"/>
    <property type="molecule type" value="Genomic_DNA"/>
</dbReference>
<evidence type="ECO:0000256" key="1">
    <source>
        <dbReference type="ARBA" id="ARBA00022737"/>
    </source>
</evidence>
<dbReference type="InterPro" id="IPR051685">
    <property type="entry name" value="Ycf3/AcsC/BcsC/TPR_MFPF"/>
</dbReference>
<dbReference type="InterPro" id="IPR011990">
    <property type="entry name" value="TPR-like_helical_dom_sf"/>
</dbReference>
<dbReference type="PROSITE" id="PS50293">
    <property type="entry name" value="TPR_REGION"/>
    <property type="match status" value="2"/>
</dbReference>
<protein>
    <submittedName>
        <fullName evidence="3">Photosystem I assembly protein Ycf3</fullName>
    </submittedName>
</protein>
<proteinExistence type="predicted"/>
<dbReference type="PROSITE" id="PS50005">
    <property type="entry name" value="TPR"/>
    <property type="match status" value="5"/>
</dbReference>
<dbReference type="InterPro" id="IPR019734">
    <property type="entry name" value="TPR_rpt"/>
</dbReference>
<dbReference type="Pfam" id="PF13371">
    <property type="entry name" value="TPR_9"/>
    <property type="match status" value="1"/>
</dbReference>
<comment type="caution">
    <text evidence="3">The sequence shown here is derived from an EMBL/GenBank/DDBJ whole genome shotgun (WGS) entry which is preliminary data.</text>
</comment>
<dbReference type="Pfam" id="PF00515">
    <property type="entry name" value="TPR_1"/>
    <property type="match status" value="1"/>
</dbReference>
<dbReference type="Pfam" id="PF13181">
    <property type="entry name" value="TPR_8"/>
    <property type="match status" value="2"/>
</dbReference>
<gene>
    <name evidence="3" type="primary">ycf3_24</name>
    <name evidence="3" type="ORF">SDC9_96340</name>
</gene>
<evidence type="ECO:0000313" key="3">
    <source>
        <dbReference type="EMBL" id="MPM49610.1"/>
    </source>
</evidence>